<evidence type="ECO:0000313" key="9">
    <source>
        <dbReference type="Proteomes" id="UP000757232"/>
    </source>
</evidence>
<organism evidence="8 9">
    <name type="scientific">Sanghuangporus baumii</name>
    <name type="common">Phellinus baumii</name>
    <dbReference type="NCBI Taxonomy" id="108892"/>
    <lineage>
        <taxon>Eukaryota</taxon>
        <taxon>Fungi</taxon>
        <taxon>Dikarya</taxon>
        <taxon>Basidiomycota</taxon>
        <taxon>Agaricomycotina</taxon>
        <taxon>Agaricomycetes</taxon>
        <taxon>Hymenochaetales</taxon>
        <taxon>Hymenochaetaceae</taxon>
        <taxon>Sanghuangporus</taxon>
    </lineage>
</organism>
<keyword evidence="3" id="KW-0832">Ubl conjugation</keyword>
<evidence type="ECO:0000313" key="8">
    <source>
        <dbReference type="EMBL" id="OCB89773.1"/>
    </source>
</evidence>
<dbReference type="AlphaFoldDB" id="A0A9Q5I159"/>
<dbReference type="Gene3D" id="1.20.1310.10">
    <property type="entry name" value="Cullin Repeats"/>
    <property type="match status" value="3"/>
</dbReference>
<dbReference type="InterPro" id="IPR016159">
    <property type="entry name" value="Cullin_repeat-like_dom_sf"/>
</dbReference>
<evidence type="ECO:0000256" key="3">
    <source>
        <dbReference type="ARBA" id="ARBA00022843"/>
    </source>
</evidence>
<reference evidence="8" key="1">
    <citation type="submission" date="2016-06" db="EMBL/GenBank/DDBJ databases">
        <title>Draft Genome sequence of the fungus Inonotus baumii.</title>
        <authorList>
            <person name="Zhu H."/>
            <person name="Lin W."/>
        </authorList>
    </citation>
    <scope>NUCLEOTIDE SEQUENCE</scope>
    <source>
        <strain evidence="8">821</strain>
    </source>
</reference>
<dbReference type="InterPro" id="IPR036317">
    <property type="entry name" value="Cullin_homology_sf"/>
</dbReference>
<dbReference type="Pfam" id="PF10557">
    <property type="entry name" value="Cullin_Nedd8"/>
    <property type="match status" value="1"/>
</dbReference>
<dbReference type="Pfam" id="PF00888">
    <property type="entry name" value="Cullin"/>
    <property type="match status" value="2"/>
</dbReference>
<feature type="domain" description="Cullin family profile" evidence="7">
    <location>
        <begin position="504"/>
        <end position="698"/>
    </location>
</feature>
<keyword evidence="2" id="KW-1017">Isopeptide bond</keyword>
<evidence type="ECO:0000256" key="4">
    <source>
        <dbReference type="PROSITE-ProRule" id="PRU00330"/>
    </source>
</evidence>
<proteinExistence type="inferred from homology"/>
<comment type="caution">
    <text evidence="8">The sequence shown here is derived from an EMBL/GenBank/DDBJ whole genome shotgun (WGS) entry which is preliminary data.</text>
</comment>
<dbReference type="OrthoDB" id="27073at2759"/>
<name>A0A9Q5I159_SANBA</name>
<dbReference type="EMBL" id="LNZH02000149">
    <property type="protein sequence ID" value="OCB89773.1"/>
    <property type="molecule type" value="Genomic_DNA"/>
</dbReference>
<evidence type="ECO:0000256" key="6">
    <source>
        <dbReference type="SAM" id="MobiDB-lite"/>
    </source>
</evidence>
<dbReference type="PROSITE" id="PS50069">
    <property type="entry name" value="CULLIN_2"/>
    <property type="match status" value="1"/>
</dbReference>
<dbReference type="SUPFAM" id="SSF75632">
    <property type="entry name" value="Cullin homology domain"/>
    <property type="match status" value="1"/>
</dbReference>
<dbReference type="InterPro" id="IPR001373">
    <property type="entry name" value="Cullin_N"/>
</dbReference>
<dbReference type="InterPro" id="IPR059120">
    <property type="entry name" value="Cullin-like_AB"/>
</dbReference>
<feature type="region of interest" description="Disordered" evidence="6">
    <location>
        <begin position="56"/>
        <end position="122"/>
    </location>
</feature>
<dbReference type="Gene3D" id="3.30.230.130">
    <property type="entry name" value="Cullin, Chain C, Domain 2"/>
    <property type="match status" value="1"/>
</dbReference>
<dbReference type="SUPFAM" id="SSF74788">
    <property type="entry name" value="Cullin repeat-like"/>
    <property type="match status" value="1"/>
</dbReference>
<dbReference type="FunFam" id="1.10.10.10:FF:000014">
    <property type="entry name" value="Cullin 1"/>
    <property type="match status" value="1"/>
</dbReference>
<gene>
    <name evidence="8" type="ORF">A7U60_g3033</name>
</gene>
<feature type="compositionally biased region" description="Basic and acidic residues" evidence="6">
    <location>
        <begin position="90"/>
        <end position="103"/>
    </location>
</feature>
<dbReference type="Pfam" id="PF26557">
    <property type="entry name" value="Cullin_AB"/>
    <property type="match status" value="1"/>
</dbReference>
<dbReference type="Proteomes" id="UP000757232">
    <property type="component" value="Unassembled WGS sequence"/>
</dbReference>
<evidence type="ECO:0000256" key="1">
    <source>
        <dbReference type="ARBA" id="ARBA00006019"/>
    </source>
</evidence>
<dbReference type="InterPro" id="IPR045093">
    <property type="entry name" value="Cullin"/>
</dbReference>
<dbReference type="InterPro" id="IPR019559">
    <property type="entry name" value="Cullin_neddylation_domain"/>
</dbReference>
<dbReference type="GO" id="GO:0031625">
    <property type="term" value="F:ubiquitin protein ligase binding"/>
    <property type="evidence" value="ECO:0007669"/>
    <property type="project" value="InterPro"/>
</dbReference>
<dbReference type="InterPro" id="IPR036388">
    <property type="entry name" value="WH-like_DNA-bd_sf"/>
</dbReference>
<dbReference type="InterPro" id="IPR036390">
    <property type="entry name" value="WH_DNA-bd_sf"/>
</dbReference>
<evidence type="ECO:0000259" key="7">
    <source>
        <dbReference type="PROSITE" id="PS50069"/>
    </source>
</evidence>
<dbReference type="SMART" id="SM00182">
    <property type="entry name" value="CULLIN"/>
    <property type="match status" value="1"/>
</dbReference>
<sequence length="827" mass="95246">MRIDSAQKGAFIPRLGKNQYYITSPPARSLDLFNLLNFPSNSKGLSEYKPRLLISTTDAAVQQQSPRSRSPPRKTARLEGDSDYASSVKRSSDKGKGKERTDATDTLSDGVKRLTVINPPDNTRSDSYFNSLLRTIQNGIHSILVPPQRSSSTVSKSRPFIDEDVFNATRMIVVIAGKGQWVYDKMQFEIREATSGVNKTLLSHRDLKSEDWLEELVNATVWFDKCIRLIEALLTYLDLVFVPNKADALHVRELGMQIYRTQILQHDRIRSCIQDAIKGWVNFERRERQKHPGRQTIVTLVRLLAEYSLFNELFLEPYIEATRRFYSEESERLAETLKDDQNSFLKLCAERLQEEERRSSEVLSEFEGDWSEIQKTTERALLDSRLHWLSLGIESAVNAKSMDGLVRMYSLFSRVDGLGVLCGAFKDHVRNVVLTIVNDKERDEEMVDRLLDFKAFIDTALVEAFAGDKQFKNAATDAFATGFRVRKIVPAEKIAKYLDRDMHKDVFRTFYHKALAKRLLLQRSASDDFEKSVLKILKEQYDPEFSMGDNMFRDLALSRDLMTEFQEREARSAEDKFDQPIALLRGLNVMVLEAAFWPFSTKRSGEAVLPTPMAAALARFEEYYKSKHKGRKLNWDHSLGTAALRARFKAGEKELTVSMYQTLVLLLFNDQDEIVFPDIKEQTQIEDGDLRRTLQSLACGPKKVLKKRPQGKDVDDSDVFVFNAEFTDERFRVHINSIQVKETPEETKRTQGAIEMERKSLLDAAIVRIMKAKKTMTHQALINETVDVMKKHFQPDVGMIKTRFEQLIEQEYMRRDDNEPNKYVYVA</sequence>
<evidence type="ECO:0000256" key="2">
    <source>
        <dbReference type="ARBA" id="ARBA00022499"/>
    </source>
</evidence>
<accession>A0A9Q5I159</accession>
<dbReference type="GO" id="GO:0006511">
    <property type="term" value="P:ubiquitin-dependent protein catabolic process"/>
    <property type="evidence" value="ECO:0007669"/>
    <property type="project" value="InterPro"/>
</dbReference>
<dbReference type="PANTHER" id="PTHR11932">
    <property type="entry name" value="CULLIN"/>
    <property type="match status" value="1"/>
</dbReference>
<protein>
    <submittedName>
        <fullName evidence="8">Cullin-domain-containing protein</fullName>
    </submittedName>
</protein>
<dbReference type="Gene3D" id="1.10.10.10">
    <property type="entry name" value="Winged helix-like DNA-binding domain superfamily/Winged helix DNA-binding domain"/>
    <property type="match status" value="1"/>
</dbReference>
<comment type="similarity">
    <text evidence="1 4 5">Belongs to the cullin family.</text>
</comment>
<dbReference type="SMART" id="SM00884">
    <property type="entry name" value="Cullin_Nedd8"/>
    <property type="match status" value="1"/>
</dbReference>
<keyword evidence="9" id="KW-1185">Reference proteome</keyword>
<dbReference type="InterPro" id="IPR016158">
    <property type="entry name" value="Cullin_homology"/>
</dbReference>
<dbReference type="SUPFAM" id="SSF46785">
    <property type="entry name" value="Winged helix' DNA-binding domain"/>
    <property type="match status" value="1"/>
</dbReference>
<evidence type="ECO:0000256" key="5">
    <source>
        <dbReference type="RuleBase" id="RU003829"/>
    </source>
</evidence>